<dbReference type="OrthoDB" id="3296552at2"/>
<sequence>MAPINTVDKSATRRYVTIAVVSLVLLLAGSVLLALRYDLYPVQTTVMDPAVGRGQQVLVASQTNGAQLRTGDVVVVASDGWADEPAGMDYILRVGAVAGDTILCCTDAGKVTVDGAVKEPPTITGDAPGAPAFNVKVPDGRVFLLGDRRDIARDSRAHLGLDGGTVPLSAVKGRVVAKLAPPGSVSGLDSGTGVSVNPLDPDGTYLYAAVLVLLGLIGLVYALVRALKARPRRPGESAVPVATG</sequence>
<dbReference type="InterPro" id="IPR000223">
    <property type="entry name" value="Pept_S26A_signal_pept_1"/>
</dbReference>
<dbReference type="GO" id="GO:0009003">
    <property type="term" value="F:signal peptidase activity"/>
    <property type="evidence" value="ECO:0007669"/>
    <property type="project" value="UniProtKB-EC"/>
</dbReference>
<dbReference type="NCBIfam" id="TIGR02227">
    <property type="entry name" value="sigpep_I_bact"/>
    <property type="match status" value="1"/>
</dbReference>
<dbReference type="GO" id="GO:0004252">
    <property type="term" value="F:serine-type endopeptidase activity"/>
    <property type="evidence" value="ECO:0007669"/>
    <property type="project" value="InterPro"/>
</dbReference>
<dbReference type="AlphaFoldDB" id="A0A1H3ST50"/>
<evidence type="ECO:0000313" key="6">
    <source>
        <dbReference type="Proteomes" id="UP000242415"/>
    </source>
</evidence>
<dbReference type="InterPro" id="IPR019533">
    <property type="entry name" value="Peptidase_S26"/>
</dbReference>
<accession>A0A1H3ST50</accession>
<dbReference type="PANTHER" id="PTHR43390">
    <property type="entry name" value="SIGNAL PEPTIDASE I"/>
    <property type="match status" value="1"/>
</dbReference>
<evidence type="ECO:0000256" key="2">
    <source>
        <dbReference type="ARBA" id="ARBA00009370"/>
    </source>
</evidence>
<dbReference type="SUPFAM" id="SSF51306">
    <property type="entry name" value="LexA/Signal peptidase"/>
    <property type="match status" value="1"/>
</dbReference>
<dbReference type="EC" id="3.4.21.89" evidence="3"/>
<dbReference type="Proteomes" id="UP000242415">
    <property type="component" value="Unassembled WGS sequence"/>
</dbReference>
<protein>
    <recommendedName>
        <fullName evidence="3">Signal peptidase I</fullName>
        <ecNumber evidence="3">3.4.21.89</ecNumber>
    </recommendedName>
</protein>
<dbReference type="PRINTS" id="PR00727">
    <property type="entry name" value="LEADERPTASE"/>
</dbReference>
<evidence type="ECO:0000259" key="4">
    <source>
        <dbReference type="Pfam" id="PF10502"/>
    </source>
</evidence>
<dbReference type="Gene3D" id="2.10.109.10">
    <property type="entry name" value="Umud Fragment, subunit A"/>
    <property type="match status" value="1"/>
</dbReference>
<dbReference type="InterPro" id="IPR036286">
    <property type="entry name" value="LexA/Signal_pep-like_sf"/>
</dbReference>
<name>A0A1H3ST50_9ACTN</name>
<dbReference type="GO" id="GO:0005886">
    <property type="term" value="C:plasma membrane"/>
    <property type="evidence" value="ECO:0007669"/>
    <property type="project" value="UniProtKB-SubCell"/>
</dbReference>
<evidence type="ECO:0000313" key="5">
    <source>
        <dbReference type="EMBL" id="SDZ41132.1"/>
    </source>
</evidence>
<dbReference type="EMBL" id="FNPH01000014">
    <property type="protein sequence ID" value="SDZ41132.1"/>
    <property type="molecule type" value="Genomic_DNA"/>
</dbReference>
<dbReference type="STRING" id="405436.SAMN05444365_11410"/>
<comment type="subcellular location">
    <subcellularLocation>
        <location evidence="1">Cell membrane</location>
        <topology evidence="1">Single-pass type II membrane protein</topology>
    </subcellularLocation>
    <subcellularLocation>
        <location evidence="3">Membrane</location>
        <topology evidence="3">Single-pass type II membrane protein</topology>
    </subcellularLocation>
</comment>
<evidence type="ECO:0000256" key="1">
    <source>
        <dbReference type="ARBA" id="ARBA00004401"/>
    </source>
</evidence>
<feature type="domain" description="Peptidase S26" evidence="4">
    <location>
        <begin position="21"/>
        <end position="177"/>
    </location>
</feature>
<keyword evidence="3" id="KW-0812">Transmembrane</keyword>
<organism evidence="5 6">
    <name type="scientific">Micromonospora pattaloongensis</name>
    <dbReference type="NCBI Taxonomy" id="405436"/>
    <lineage>
        <taxon>Bacteria</taxon>
        <taxon>Bacillati</taxon>
        <taxon>Actinomycetota</taxon>
        <taxon>Actinomycetes</taxon>
        <taxon>Micromonosporales</taxon>
        <taxon>Micromonosporaceae</taxon>
        <taxon>Micromonospora</taxon>
    </lineage>
</organism>
<comment type="similarity">
    <text evidence="2 3">Belongs to the peptidase S26 family.</text>
</comment>
<dbReference type="Pfam" id="PF10502">
    <property type="entry name" value="Peptidase_S26"/>
    <property type="match status" value="1"/>
</dbReference>
<reference evidence="6" key="1">
    <citation type="submission" date="2016-10" db="EMBL/GenBank/DDBJ databases">
        <authorList>
            <person name="Varghese N."/>
            <person name="Submissions S."/>
        </authorList>
    </citation>
    <scope>NUCLEOTIDE SEQUENCE [LARGE SCALE GENOMIC DNA]</scope>
    <source>
        <strain evidence="6">DSM 45245</strain>
    </source>
</reference>
<gene>
    <name evidence="5" type="ORF">SAMN05444365_11410</name>
</gene>
<keyword evidence="3" id="KW-0645">Protease</keyword>
<dbReference type="PANTHER" id="PTHR43390:SF1">
    <property type="entry name" value="CHLOROPLAST PROCESSING PEPTIDASE"/>
    <property type="match status" value="1"/>
</dbReference>
<keyword evidence="6" id="KW-1185">Reference proteome</keyword>
<keyword evidence="3" id="KW-0472">Membrane</keyword>
<evidence type="ECO:0000256" key="3">
    <source>
        <dbReference type="RuleBase" id="RU362042"/>
    </source>
</evidence>
<comment type="catalytic activity">
    <reaction evidence="3">
        <text>Cleavage of hydrophobic, N-terminal signal or leader sequences from secreted and periplasmic proteins.</text>
        <dbReference type="EC" id="3.4.21.89"/>
    </reaction>
</comment>
<keyword evidence="3" id="KW-0378">Hydrolase</keyword>
<comment type="caution">
    <text evidence="3">Lacks conserved residue(s) required for the propagation of feature annotation.</text>
</comment>
<feature type="transmembrane region" description="Helical" evidence="3">
    <location>
        <begin position="205"/>
        <end position="224"/>
    </location>
</feature>
<feature type="transmembrane region" description="Helical" evidence="3">
    <location>
        <begin position="15"/>
        <end position="37"/>
    </location>
</feature>
<keyword evidence="3" id="KW-1133">Transmembrane helix</keyword>
<dbReference type="GO" id="GO:0006465">
    <property type="term" value="P:signal peptide processing"/>
    <property type="evidence" value="ECO:0007669"/>
    <property type="project" value="InterPro"/>
</dbReference>
<proteinExistence type="inferred from homology"/>